<dbReference type="NCBIfam" id="TIGR03392">
    <property type="entry name" value="FeS_syn_CsdA"/>
    <property type="match status" value="1"/>
</dbReference>
<dbReference type="InterPro" id="IPR010970">
    <property type="entry name" value="Cys_dSase_SufS"/>
</dbReference>
<evidence type="ECO:0000256" key="7">
    <source>
        <dbReference type="RuleBase" id="RU004504"/>
    </source>
</evidence>
<dbReference type="AlphaFoldDB" id="W1IUQ6"/>
<dbReference type="Gene3D" id="3.90.1150.10">
    <property type="entry name" value="Aspartate Aminotransferase, domain 1"/>
    <property type="match status" value="1"/>
</dbReference>
<dbReference type="InterPro" id="IPR020578">
    <property type="entry name" value="Aminotrans_V_PyrdxlP_BS"/>
</dbReference>
<feature type="domain" description="Aminotransferase class V" evidence="9">
    <location>
        <begin position="125"/>
        <end position="492"/>
    </location>
</feature>
<dbReference type="EMBL" id="CBXF010000077">
    <property type="protein sequence ID" value="CDL82232.1"/>
    <property type="molecule type" value="Genomic_DNA"/>
</dbReference>
<gene>
    <name evidence="10" type="ORF">XSR1_20059</name>
</gene>
<evidence type="ECO:0000256" key="6">
    <source>
        <dbReference type="ARBA" id="ARBA00050776"/>
    </source>
</evidence>
<dbReference type="CDD" id="cd06453">
    <property type="entry name" value="SufS_like"/>
    <property type="match status" value="1"/>
</dbReference>
<sequence length="505" mass="55854">MIHQQIPIVCALPKPERKVSLSQYIGTFGFVVVMLCLQVVWETRLCSASYCFFTSCTFTLSVHSDFFNAPQLRCFFSSLSCRIRLILIKEKIILYHTTTKLTPFMKAFDSETFRLQFPALRQSTVFLDSAATALKPACMTAATEHYYQNHSATVHRSQHATAQAMTARYEQARTLVSELIHAPLPEDIVWTKGATESINLVAQSYFRSRLNVGDEIIVSEQEHHSNLLPWLILAQQTGAKIVKWPIDAQRKLDLNVLATLLNEKSRLIAISHMSNVTGASVDLAQVTKLAHQYHCRVLVDGAQGIVHSPIDVQQSDIDFYAFSAHKLYGPNGVGVLYGKTEYLNAMSPWHGGGKMLTQVSFDGFTPEAVPYRFEAGTPNVAGIIGFAATLEWLKETDIRLAESHAIALTDYAEQQLSTLPGFISYRVAGSSLLAFNIAGIHHSDLATLIAEQNISLRSGQHCAQPLMDALGISGCLRASFMPYNNQQDADRLVSAVKLALSLLDG</sequence>
<dbReference type="GO" id="GO:0030170">
    <property type="term" value="F:pyridoxal phosphate binding"/>
    <property type="evidence" value="ECO:0007669"/>
    <property type="project" value="InterPro"/>
</dbReference>
<dbReference type="Pfam" id="PF00266">
    <property type="entry name" value="Aminotran_5"/>
    <property type="match status" value="1"/>
</dbReference>
<keyword evidence="11" id="KW-1185">Reference proteome</keyword>
<evidence type="ECO:0000256" key="8">
    <source>
        <dbReference type="SAM" id="Phobius"/>
    </source>
</evidence>
<reference evidence="10" key="1">
    <citation type="submission" date="2013-11" db="EMBL/GenBank/DDBJ databases">
        <title>Draft genome sequence and annotation of the entomopathogenic bacteria, Xenorhabdus cabanillasi strain JM26 and Xenorhabdus szentirmai strain DSM 16338.</title>
        <authorList>
            <person name="Gualtieri M."/>
            <person name="Ogier J.C."/>
            <person name="Pages S."/>
            <person name="Givaudan A."/>
            <person name="Gaudriault S."/>
        </authorList>
    </citation>
    <scope>NUCLEOTIDE SEQUENCE [LARGE SCALE GENOMIC DNA]</scope>
    <source>
        <strain evidence="10">DSM 16338</strain>
    </source>
</reference>
<evidence type="ECO:0000256" key="4">
    <source>
        <dbReference type="ARBA" id="ARBA00022679"/>
    </source>
</evidence>
<keyword evidence="8" id="KW-0812">Transmembrane</keyword>
<dbReference type="GO" id="GO:0031071">
    <property type="term" value="F:cysteine desulfurase activity"/>
    <property type="evidence" value="ECO:0007669"/>
    <property type="project" value="UniProtKB-EC"/>
</dbReference>
<dbReference type="Proteomes" id="UP000019202">
    <property type="component" value="Unassembled WGS sequence"/>
</dbReference>
<keyword evidence="4" id="KW-0808">Transferase</keyword>
<dbReference type="PROSITE" id="PS00595">
    <property type="entry name" value="AA_TRANSFER_CLASS_5"/>
    <property type="match status" value="1"/>
</dbReference>
<feature type="transmembrane region" description="Helical" evidence="8">
    <location>
        <begin position="21"/>
        <end position="41"/>
    </location>
</feature>
<evidence type="ECO:0000313" key="11">
    <source>
        <dbReference type="Proteomes" id="UP000019202"/>
    </source>
</evidence>
<dbReference type="PANTHER" id="PTHR43586">
    <property type="entry name" value="CYSTEINE DESULFURASE"/>
    <property type="match status" value="1"/>
</dbReference>
<evidence type="ECO:0000313" key="10">
    <source>
        <dbReference type="EMBL" id="CDL82232.1"/>
    </source>
</evidence>
<dbReference type="GO" id="GO:0016829">
    <property type="term" value="F:lyase activity"/>
    <property type="evidence" value="ECO:0007669"/>
    <property type="project" value="UniProtKB-KW"/>
</dbReference>
<evidence type="ECO:0000259" key="9">
    <source>
        <dbReference type="Pfam" id="PF00266"/>
    </source>
</evidence>
<comment type="catalytic activity">
    <reaction evidence="6">
        <text>(sulfur carrier)-H + L-cysteine = (sulfur carrier)-SH + L-alanine</text>
        <dbReference type="Rhea" id="RHEA:43892"/>
        <dbReference type="Rhea" id="RHEA-COMP:14737"/>
        <dbReference type="Rhea" id="RHEA-COMP:14739"/>
        <dbReference type="ChEBI" id="CHEBI:29917"/>
        <dbReference type="ChEBI" id="CHEBI:35235"/>
        <dbReference type="ChEBI" id="CHEBI:57972"/>
        <dbReference type="ChEBI" id="CHEBI:64428"/>
        <dbReference type="EC" id="2.8.1.7"/>
    </reaction>
</comment>
<accession>W1IUQ6</accession>
<dbReference type="InterPro" id="IPR000192">
    <property type="entry name" value="Aminotrans_V_dom"/>
</dbReference>
<comment type="caution">
    <text evidence="10">The sequence shown here is derived from an EMBL/GenBank/DDBJ whole genome shotgun (WGS) entry which is preliminary data.</text>
</comment>
<dbReference type="Gene3D" id="3.40.640.10">
    <property type="entry name" value="Type I PLP-dependent aspartate aminotransferase-like (Major domain)"/>
    <property type="match status" value="1"/>
</dbReference>
<dbReference type="InterPro" id="IPR015424">
    <property type="entry name" value="PyrdxlP-dep_Trfase"/>
</dbReference>
<dbReference type="InterPro" id="IPR022471">
    <property type="entry name" value="Cys_desulphurase_CdsA"/>
</dbReference>
<comment type="cofactor">
    <cofactor evidence="1 7">
        <name>pyridoxal 5'-phosphate</name>
        <dbReference type="ChEBI" id="CHEBI:597326"/>
    </cofactor>
</comment>
<dbReference type="NCBIfam" id="NF008126">
    <property type="entry name" value="PRK10874.1"/>
    <property type="match status" value="1"/>
</dbReference>
<keyword evidence="8" id="KW-1133">Transmembrane helix</keyword>
<dbReference type="InterPro" id="IPR015422">
    <property type="entry name" value="PyrdxlP-dep_Trfase_small"/>
</dbReference>
<name>W1IUQ6_9GAMM</name>
<comment type="similarity">
    <text evidence="2">Belongs to the class-V pyridoxal-phosphate-dependent aminotransferase family. Csd subfamily.</text>
</comment>
<keyword evidence="5" id="KW-0663">Pyridoxal phosphate</keyword>
<evidence type="ECO:0000256" key="2">
    <source>
        <dbReference type="ARBA" id="ARBA00010447"/>
    </source>
</evidence>
<evidence type="ECO:0000256" key="5">
    <source>
        <dbReference type="ARBA" id="ARBA00022898"/>
    </source>
</evidence>
<dbReference type="GO" id="GO:0016226">
    <property type="term" value="P:iron-sulfur cluster assembly"/>
    <property type="evidence" value="ECO:0007669"/>
    <property type="project" value="InterPro"/>
</dbReference>
<proteinExistence type="inferred from homology"/>
<dbReference type="GO" id="GO:0006534">
    <property type="term" value="P:cysteine metabolic process"/>
    <property type="evidence" value="ECO:0007669"/>
    <property type="project" value="InterPro"/>
</dbReference>
<keyword evidence="8" id="KW-0472">Membrane</keyword>
<keyword evidence="10" id="KW-0456">Lyase</keyword>
<evidence type="ECO:0000256" key="3">
    <source>
        <dbReference type="ARBA" id="ARBA00012239"/>
    </source>
</evidence>
<protein>
    <recommendedName>
        <fullName evidence="3">cysteine desulfurase</fullName>
        <ecNumber evidence="3">2.8.1.7</ecNumber>
    </recommendedName>
</protein>
<dbReference type="InterPro" id="IPR015421">
    <property type="entry name" value="PyrdxlP-dep_Trfase_major"/>
</dbReference>
<dbReference type="STRING" id="1427518.XSR1_20059"/>
<evidence type="ECO:0000256" key="1">
    <source>
        <dbReference type="ARBA" id="ARBA00001933"/>
    </source>
</evidence>
<dbReference type="PANTHER" id="PTHR43586:SF8">
    <property type="entry name" value="CYSTEINE DESULFURASE 1, CHLOROPLASTIC"/>
    <property type="match status" value="1"/>
</dbReference>
<dbReference type="EC" id="2.8.1.7" evidence="3"/>
<organism evidence="10 11">
    <name type="scientific">Xenorhabdus szentirmaii DSM 16338</name>
    <dbReference type="NCBI Taxonomy" id="1427518"/>
    <lineage>
        <taxon>Bacteria</taxon>
        <taxon>Pseudomonadati</taxon>
        <taxon>Pseudomonadota</taxon>
        <taxon>Gammaproteobacteria</taxon>
        <taxon>Enterobacterales</taxon>
        <taxon>Morganellaceae</taxon>
        <taxon>Xenorhabdus</taxon>
    </lineage>
</organism>
<dbReference type="SUPFAM" id="SSF53383">
    <property type="entry name" value="PLP-dependent transferases"/>
    <property type="match status" value="1"/>
</dbReference>